<dbReference type="Proteomes" id="UP000290475">
    <property type="component" value="Unassembled WGS sequence"/>
</dbReference>
<name>A0A4V1P1R5_9LACO</name>
<keyword evidence="4" id="KW-1185">Reference proteome</keyword>
<evidence type="ECO:0000313" key="2">
    <source>
        <dbReference type="EMBL" id="UYN56643.1"/>
    </source>
</evidence>
<dbReference type="EMBL" id="CP107523">
    <property type="protein sequence ID" value="UYN56643.1"/>
    <property type="molecule type" value="Genomic_DNA"/>
</dbReference>
<gene>
    <name evidence="1" type="ORF">BVJ53_06745</name>
    <name evidence="2" type="ORF">OFW50_00620</name>
</gene>
<evidence type="ECO:0000313" key="1">
    <source>
        <dbReference type="EMBL" id="RXT24940.1"/>
    </source>
</evidence>
<dbReference type="Proteomes" id="UP001164790">
    <property type="component" value="Chromosome"/>
</dbReference>
<dbReference type="RefSeq" id="WP_129301753.1">
    <property type="nucleotide sequence ID" value="NZ_CP074378.1"/>
</dbReference>
<dbReference type="AlphaFoldDB" id="A0A4V1P1R5"/>
<sequence>MNTTNAIHAMKLDASILEKINSGTNEDLINAAQASKKSNLIRTPPVEHPKHGKRYPIPIVKPILQDI</sequence>
<accession>A0A4V1P1R5</accession>
<reference evidence="2" key="2">
    <citation type="submission" date="2022-10" db="EMBL/GenBank/DDBJ databases">
        <title>Comparative genomic analysis and in-vitro probiotic properties of the potential probiotic L. chiayiensis AACE 3.</title>
        <authorList>
            <person name="Kang X."/>
        </authorList>
    </citation>
    <scope>NUCLEOTIDE SEQUENCE</scope>
    <source>
        <strain evidence="2">AACE 3</strain>
    </source>
</reference>
<protein>
    <submittedName>
        <fullName evidence="1">Uncharacterized protein</fullName>
    </submittedName>
</protein>
<organism evidence="1 3">
    <name type="scientific">Lacticaseibacillus chiayiensis</name>
    <dbReference type="NCBI Taxonomy" id="2100821"/>
    <lineage>
        <taxon>Bacteria</taxon>
        <taxon>Bacillati</taxon>
        <taxon>Bacillota</taxon>
        <taxon>Bacilli</taxon>
        <taxon>Lactobacillales</taxon>
        <taxon>Lactobacillaceae</taxon>
        <taxon>Lacticaseibacillus</taxon>
    </lineage>
</organism>
<evidence type="ECO:0000313" key="4">
    <source>
        <dbReference type="Proteomes" id="UP001164790"/>
    </source>
</evidence>
<reference evidence="1 3" key="1">
    <citation type="submission" date="2017-01" db="EMBL/GenBank/DDBJ databases">
        <title>Lactobacillus chiayiensis sp. nov., a lactic acid bacterium isolated from compost.</title>
        <authorList>
            <person name="Huang C.-H."/>
        </authorList>
    </citation>
    <scope>NUCLEOTIDE SEQUENCE [LARGE SCALE GENOMIC DNA]</scope>
    <source>
        <strain evidence="1">Chh01</strain>
        <strain evidence="3">chh01</strain>
    </source>
</reference>
<evidence type="ECO:0000313" key="3">
    <source>
        <dbReference type="Proteomes" id="UP000290475"/>
    </source>
</evidence>
<proteinExistence type="predicted"/>
<dbReference type="EMBL" id="MSSM01000015">
    <property type="protein sequence ID" value="RXT24940.1"/>
    <property type="molecule type" value="Genomic_DNA"/>
</dbReference>